<gene>
    <name evidence="5" type="ORF">B4088_3352</name>
</gene>
<feature type="coiled-coil region" evidence="4">
    <location>
        <begin position="332"/>
        <end position="387"/>
    </location>
</feature>
<dbReference type="PANTHER" id="PTHR32114">
    <property type="entry name" value="ABC TRANSPORTER ABCH.3"/>
    <property type="match status" value="1"/>
</dbReference>
<dbReference type="PANTHER" id="PTHR32114:SF2">
    <property type="entry name" value="ABC TRANSPORTER ABCH.3"/>
    <property type="match status" value="1"/>
</dbReference>
<keyword evidence="4" id="KW-0175">Coiled coil</keyword>
<sequence>MRRDTKKTKETFLATSEGVILHLGKKEVTAGFEKLLKVDFDTFCNAYIARQRELDTLLLGKDANSHRKELIAQLMKLESFDMSSEKAKNKAKELELEATQLKNAMIDVEEQSKLLNNHIFVLDVLSKELTGFEETYKQQQIELQQKREKLESQETKYKTYQNLIRAIDSLTQQNESYTKQLLEKQFRLENLTQLQTHHEELKHHKANVDLLEQKYQTLSLMQSQFKQKQRLELQLQQQTQAYADAKKAHDALDHEIRGKHSDESPTTSIQFLEKDYKDKQEHILILHEDRQKVKGEGQGIARLIQEEEKKKIQFHDLGPESPCPTCHQPLGNDKYELELGKVEEKIQGLQDEKQGLLSRYQEITENMQTVQKDAEGINTQITSLRQEELVYVQKTERLKGLYNEASSIYKQILALKSQLEEFGDVAFNEEELNNVSQSLRHEKSLYEEWVKINALIQEIPSLQNGVDELTHKLEEILIKHKEEQTRFEELDFKEDAFDLLRKEVHQLHDTVTATNQQLVDKKVESERKKQLIDSIEQQLKQQTSNVSRINELHEDIVMYRTMVSSFKGAKEQLLIQLSPKLSTRMSENIRTLTNGRYDLIQLDKSYYPYMYKDGEKKPWSFFSGGEQRLLALLLRLSISDLLVASSGSSFNLLVLDEVFGEIDQERQENTMVLLRQLQEKFSQVMVITHSEGIKDMSDCMLKVSILNGKSKAVWASVPPHMQSAFQKTEQILEQYAS</sequence>
<evidence type="ECO:0000313" key="5">
    <source>
        <dbReference type="EMBL" id="KZD63367.1"/>
    </source>
</evidence>
<dbReference type="PATRIC" id="fig|1396.535.peg.3998"/>
<reference evidence="5 6" key="1">
    <citation type="submission" date="2015-09" db="EMBL/GenBank/DDBJ databases">
        <title>Bacillus cereus food isolates.</title>
        <authorList>
            <person name="Boekhorst J."/>
        </authorList>
    </citation>
    <scope>NUCLEOTIDE SEQUENCE [LARGE SCALE GENOMIC DNA]</scope>
    <source>
        <strain evidence="5 6">B4088</strain>
    </source>
</reference>
<protein>
    <recommendedName>
        <fullName evidence="3">Nuclease SbcCD subunit C</fullName>
    </recommendedName>
</protein>
<evidence type="ECO:0000256" key="4">
    <source>
        <dbReference type="SAM" id="Coils"/>
    </source>
</evidence>
<dbReference type="EMBL" id="LJKE01000056">
    <property type="protein sequence ID" value="KZD63367.1"/>
    <property type="molecule type" value="Genomic_DNA"/>
</dbReference>
<evidence type="ECO:0000313" key="6">
    <source>
        <dbReference type="Proteomes" id="UP000076482"/>
    </source>
</evidence>
<comment type="caution">
    <text evidence="5">The sequence shown here is derived from an EMBL/GenBank/DDBJ whole genome shotgun (WGS) entry which is preliminary data.</text>
</comment>
<dbReference type="SUPFAM" id="SSF75712">
    <property type="entry name" value="Rad50 coiled-coil Zn hook"/>
    <property type="match status" value="1"/>
</dbReference>
<accession>A0A164ND57</accession>
<evidence type="ECO:0000256" key="1">
    <source>
        <dbReference type="ARBA" id="ARBA00006930"/>
    </source>
</evidence>
<dbReference type="AlphaFoldDB" id="A0A164ND57"/>
<proteinExistence type="inferred from homology"/>
<dbReference type="InterPro" id="IPR027417">
    <property type="entry name" value="P-loop_NTPase"/>
</dbReference>
<feature type="coiled-coil region" evidence="4">
    <location>
        <begin position="77"/>
        <end position="255"/>
    </location>
</feature>
<dbReference type="Pfam" id="PF13558">
    <property type="entry name" value="SbcC_Walker_B"/>
    <property type="match status" value="1"/>
</dbReference>
<dbReference type="SUPFAM" id="SSF52540">
    <property type="entry name" value="P-loop containing nucleoside triphosphate hydrolases"/>
    <property type="match status" value="1"/>
</dbReference>
<dbReference type="Gene3D" id="3.40.50.300">
    <property type="entry name" value="P-loop containing nucleotide triphosphate hydrolases"/>
    <property type="match status" value="2"/>
</dbReference>
<dbReference type="Proteomes" id="UP000076482">
    <property type="component" value="Unassembled WGS sequence"/>
</dbReference>
<evidence type="ECO:0000256" key="3">
    <source>
        <dbReference type="ARBA" id="ARBA00013368"/>
    </source>
</evidence>
<dbReference type="Gene3D" id="1.10.287.510">
    <property type="entry name" value="Helix hairpin bin"/>
    <property type="match status" value="1"/>
</dbReference>
<organism evidence="5 6">
    <name type="scientific">Bacillus cereus</name>
    <dbReference type="NCBI Taxonomy" id="1396"/>
    <lineage>
        <taxon>Bacteria</taxon>
        <taxon>Bacillati</taxon>
        <taxon>Bacillota</taxon>
        <taxon>Bacilli</taxon>
        <taxon>Bacillales</taxon>
        <taxon>Bacillaceae</taxon>
        <taxon>Bacillus</taxon>
        <taxon>Bacillus cereus group</taxon>
    </lineage>
</organism>
<name>A0A164ND57_BACCE</name>
<comment type="subunit">
    <text evidence="2">Heterodimer of SbcC and SbcD.</text>
</comment>
<feature type="coiled-coil region" evidence="4">
    <location>
        <begin position="525"/>
        <end position="552"/>
    </location>
</feature>
<evidence type="ECO:0000256" key="2">
    <source>
        <dbReference type="ARBA" id="ARBA00011322"/>
    </source>
</evidence>
<comment type="similarity">
    <text evidence="1">Belongs to the SMC family. SbcC subfamily.</text>
</comment>